<keyword evidence="2" id="KW-1185">Reference proteome</keyword>
<protein>
    <recommendedName>
        <fullName evidence="3">Lipoprotein</fullName>
    </recommendedName>
</protein>
<accession>A0A327X6K0</accession>
<evidence type="ECO:0008006" key="3">
    <source>
        <dbReference type="Google" id="ProtNLM"/>
    </source>
</evidence>
<dbReference type="Proteomes" id="UP000248790">
    <property type="component" value="Unassembled WGS sequence"/>
</dbReference>
<dbReference type="OrthoDB" id="946891at2"/>
<sequence length="185" mass="21668">MKRYLIGLWAVLLLTQGCRTPRNHYQLVYRNDAGGYQVQKPDVRAVKVHWHPYQVQVTTDSGQKKTAPTEQLWGYQQTNGTLYRLYLGNTYEVVEEKTLTLYRQSEFGEGATEHYFFSVTPDEPVLSLNRRNLEAAFAKYPCMQEMIQQTSARTWLKTRQHHNRLIEAYEHCRQQTGVQQLSTAH</sequence>
<gene>
    <name evidence="1" type="ORF">LX87_00471</name>
</gene>
<proteinExistence type="predicted"/>
<evidence type="ECO:0000313" key="2">
    <source>
        <dbReference type="Proteomes" id="UP000248790"/>
    </source>
</evidence>
<reference evidence="1 2" key="1">
    <citation type="submission" date="2018-06" db="EMBL/GenBank/DDBJ databases">
        <title>Genomic Encyclopedia of Archaeal and Bacterial Type Strains, Phase II (KMG-II): from individual species to whole genera.</title>
        <authorList>
            <person name="Goeker M."/>
        </authorList>
    </citation>
    <scope>NUCLEOTIDE SEQUENCE [LARGE SCALE GENOMIC DNA]</scope>
    <source>
        <strain evidence="1 2">DSM 21851</strain>
    </source>
</reference>
<dbReference type="AlphaFoldDB" id="A0A327X6K0"/>
<evidence type="ECO:0000313" key="1">
    <source>
        <dbReference type="EMBL" id="RAK02351.1"/>
    </source>
</evidence>
<name>A0A327X6K0_LARAB</name>
<comment type="caution">
    <text evidence="1">The sequence shown here is derived from an EMBL/GenBank/DDBJ whole genome shotgun (WGS) entry which is preliminary data.</text>
</comment>
<dbReference type="RefSeq" id="WP_111626559.1">
    <property type="nucleotide sequence ID" value="NZ_QLMC01000001.1"/>
</dbReference>
<dbReference type="PROSITE" id="PS51257">
    <property type="entry name" value="PROKAR_LIPOPROTEIN"/>
    <property type="match status" value="1"/>
</dbReference>
<organism evidence="1 2">
    <name type="scientific">Larkinella arboricola</name>
    <dbReference type="NCBI Taxonomy" id="643671"/>
    <lineage>
        <taxon>Bacteria</taxon>
        <taxon>Pseudomonadati</taxon>
        <taxon>Bacteroidota</taxon>
        <taxon>Cytophagia</taxon>
        <taxon>Cytophagales</taxon>
        <taxon>Spirosomataceae</taxon>
        <taxon>Larkinella</taxon>
    </lineage>
</organism>
<dbReference type="EMBL" id="QLMC01000001">
    <property type="protein sequence ID" value="RAK02351.1"/>
    <property type="molecule type" value="Genomic_DNA"/>
</dbReference>